<dbReference type="EMBL" id="NTFH01000004">
    <property type="protein sequence ID" value="PHQ16099.1"/>
    <property type="molecule type" value="Genomic_DNA"/>
</dbReference>
<dbReference type="SUPFAM" id="SSF46689">
    <property type="entry name" value="Homeodomain-like"/>
    <property type="match status" value="1"/>
</dbReference>
<gene>
    <name evidence="4" type="ORF">CLH61_03135</name>
</gene>
<dbReference type="PANTHER" id="PTHR43479:SF12">
    <property type="entry name" value="TRANSCRIPTIONAL REGULATORY PROTEIN"/>
    <property type="match status" value="1"/>
</dbReference>
<dbReference type="GO" id="GO:0003677">
    <property type="term" value="F:DNA binding"/>
    <property type="evidence" value="ECO:0007669"/>
    <property type="project" value="UniProtKB-UniRule"/>
</dbReference>
<comment type="caution">
    <text evidence="4">The sequence shown here is derived from an EMBL/GenBank/DDBJ whole genome shotgun (WGS) entry which is preliminary data.</text>
</comment>
<accession>A0A2G1UNX3</accession>
<evidence type="ECO:0000256" key="2">
    <source>
        <dbReference type="PROSITE-ProRule" id="PRU00335"/>
    </source>
</evidence>
<evidence type="ECO:0000259" key="3">
    <source>
        <dbReference type="PROSITE" id="PS50977"/>
    </source>
</evidence>
<keyword evidence="5" id="KW-1185">Reference proteome</keyword>
<reference evidence="4 5" key="1">
    <citation type="submission" date="2017-09" db="EMBL/GenBank/DDBJ databases">
        <title>The draft genome sequences of Marinobacter sp. PWS21.</title>
        <authorList>
            <person name="Cao J."/>
        </authorList>
    </citation>
    <scope>NUCLEOTIDE SEQUENCE [LARGE SCALE GENOMIC DNA]</scope>
    <source>
        <strain evidence="4 5">PWS21</strain>
    </source>
</reference>
<dbReference type="PROSITE" id="PS50977">
    <property type="entry name" value="HTH_TETR_2"/>
    <property type="match status" value="1"/>
</dbReference>
<dbReference type="Gene3D" id="1.10.357.10">
    <property type="entry name" value="Tetracycline Repressor, domain 2"/>
    <property type="match status" value="1"/>
</dbReference>
<dbReference type="InterPro" id="IPR050624">
    <property type="entry name" value="HTH-type_Tx_Regulator"/>
</dbReference>
<proteinExistence type="predicted"/>
<sequence>MKKVKTRDRILDTSLALFNSIGEPNVTTLLISDELEISPGNLYYHFKSKGDIVEELFSRYEAEMNDLLAVPGDVEISLDQQAFFLHLLFETVARYRFLYQDLVNVLSRYDQLQSRFRRLLGKKTGAFRTICESLRQQQLMGIDDPGLGALCEQLTLTSCYWTSFDSLSHLNDRDSVDPGRGVYQMMHLVMPYLHPAVQDEVRLMSHQYR</sequence>
<evidence type="ECO:0000313" key="4">
    <source>
        <dbReference type="EMBL" id="PHQ16099.1"/>
    </source>
</evidence>
<dbReference type="RefSeq" id="WP_099613265.1">
    <property type="nucleotide sequence ID" value="NZ_KZ319368.1"/>
</dbReference>
<dbReference type="PANTHER" id="PTHR43479">
    <property type="entry name" value="ACREF/ENVCD OPERON REPRESSOR-RELATED"/>
    <property type="match status" value="1"/>
</dbReference>
<evidence type="ECO:0000256" key="1">
    <source>
        <dbReference type="ARBA" id="ARBA00023125"/>
    </source>
</evidence>
<dbReference type="Proteomes" id="UP000231409">
    <property type="component" value="Unassembled WGS sequence"/>
</dbReference>
<name>A0A2G1UNX3_9GAMM</name>
<dbReference type="InterPro" id="IPR025722">
    <property type="entry name" value="TetR"/>
</dbReference>
<feature type="DNA-binding region" description="H-T-H motif" evidence="2">
    <location>
        <begin position="27"/>
        <end position="46"/>
    </location>
</feature>
<evidence type="ECO:0000313" key="5">
    <source>
        <dbReference type="Proteomes" id="UP000231409"/>
    </source>
</evidence>
<feature type="domain" description="HTH tetR-type" evidence="3">
    <location>
        <begin position="4"/>
        <end position="64"/>
    </location>
</feature>
<keyword evidence="1 2" id="KW-0238">DNA-binding</keyword>
<dbReference type="InterPro" id="IPR009057">
    <property type="entry name" value="Homeodomain-like_sf"/>
</dbReference>
<dbReference type="InterPro" id="IPR001647">
    <property type="entry name" value="HTH_TetR"/>
</dbReference>
<dbReference type="AlphaFoldDB" id="A0A2G1UNX3"/>
<protein>
    <submittedName>
        <fullName evidence="4">TetR family transcriptional regulator</fullName>
    </submittedName>
</protein>
<dbReference type="Pfam" id="PF13972">
    <property type="entry name" value="TetR"/>
    <property type="match status" value="1"/>
</dbReference>
<dbReference type="PRINTS" id="PR00455">
    <property type="entry name" value="HTHTETR"/>
</dbReference>
<dbReference type="Pfam" id="PF00440">
    <property type="entry name" value="TetR_N"/>
    <property type="match status" value="1"/>
</dbReference>
<organism evidence="4 5">
    <name type="scientific">Marinobacter profundi</name>
    <dbReference type="NCBI Taxonomy" id="2666256"/>
    <lineage>
        <taxon>Bacteria</taxon>
        <taxon>Pseudomonadati</taxon>
        <taxon>Pseudomonadota</taxon>
        <taxon>Gammaproteobacteria</taxon>
        <taxon>Pseudomonadales</taxon>
        <taxon>Marinobacteraceae</taxon>
        <taxon>Marinobacter</taxon>
    </lineage>
</organism>